<dbReference type="Pfam" id="PF03432">
    <property type="entry name" value="Relaxase"/>
    <property type="match status" value="1"/>
</dbReference>
<organism evidence="2 3">
    <name type="scientific">Oxobacter pfennigii</name>
    <dbReference type="NCBI Taxonomy" id="36849"/>
    <lineage>
        <taxon>Bacteria</taxon>
        <taxon>Bacillati</taxon>
        <taxon>Bacillota</taxon>
        <taxon>Clostridia</taxon>
        <taxon>Eubacteriales</taxon>
        <taxon>Clostridiaceae</taxon>
        <taxon>Oxobacter</taxon>
    </lineage>
</organism>
<protein>
    <submittedName>
        <fullName evidence="2">Relaxase/mobilization nuclease domain protein</fullName>
    </submittedName>
</protein>
<evidence type="ECO:0000259" key="1">
    <source>
        <dbReference type="Pfam" id="PF03432"/>
    </source>
</evidence>
<proteinExistence type="predicted"/>
<name>A0A0N8NTK1_9CLOT</name>
<reference evidence="2 3" key="1">
    <citation type="submission" date="2015-09" db="EMBL/GenBank/DDBJ databases">
        <title>Genome sequence of Oxobacter pfennigii DSM 3222.</title>
        <authorList>
            <person name="Poehlein A."/>
            <person name="Bengelsdorf F.R."/>
            <person name="Schiel-Bengelsdorf B."/>
            <person name="Duerre P."/>
            <person name="Daniel R."/>
        </authorList>
    </citation>
    <scope>NUCLEOTIDE SEQUENCE [LARGE SCALE GENOMIC DNA]</scope>
    <source>
        <strain evidence="2 3">DSM 3222</strain>
    </source>
</reference>
<accession>A0A0N8NTK1</accession>
<sequence>MKERRLPPDLRRAGVFSFCKGGDYTATTYFRPRHIDKGRSILATIKGSLDYGKNPKKTRDGFLISAYECDLATADAEFLLAKRQYYYITGREQKRDNNILLYQIRQAFKPGEITAEEANRIGYELALRFTKGRHAFIVTTHEDKHHIHSHIYFNSTTLDCTKKFEDFRHSARAVRRLSDTICLENGLSIIENPKPSRGHYGTWLGDEKPPSFQEKLRRAIDAALEQNPSDFEAFLSLMEAAGYAVKRGKHIKFTGPGQKRGTRCDTLKGNYTEQAIRERIANARFVVSGGGSSFEQNAVQVNLLIDIQAKIQMGKGPGYERWAKLFNLKQAAQTLIFLQENGMTDYARLEKKSAESTTAFNALSQKIKQAETRMKDISDLQKHIANYSRTRDIYVQYRKAGYSKKFRAEHEGEILLHQSAKKAFNTLELKKLPSIQTLKQEYAALLAEKKKLYQGYRQARETMRNLLTAKENTDRLLRFSPTVPDQEKQR</sequence>
<gene>
    <name evidence="2" type="ORF">OXPF_15340</name>
</gene>
<dbReference type="PATRIC" id="fig|36849.3.peg.1624"/>
<evidence type="ECO:0000313" key="3">
    <source>
        <dbReference type="Proteomes" id="UP000050326"/>
    </source>
</evidence>
<keyword evidence="3" id="KW-1185">Reference proteome</keyword>
<feature type="domain" description="MobA/VirD2-like nuclease" evidence="1">
    <location>
        <begin position="51"/>
        <end position="187"/>
    </location>
</feature>
<dbReference type="InterPro" id="IPR005094">
    <property type="entry name" value="Endonuclease_MobA/VirD2"/>
</dbReference>
<dbReference type="AlphaFoldDB" id="A0A0N8NTK1"/>
<evidence type="ECO:0000313" key="2">
    <source>
        <dbReference type="EMBL" id="KPU45056.1"/>
    </source>
</evidence>
<dbReference type="Proteomes" id="UP000050326">
    <property type="component" value="Unassembled WGS sequence"/>
</dbReference>
<comment type="caution">
    <text evidence="2">The sequence shown here is derived from an EMBL/GenBank/DDBJ whole genome shotgun (WGS) entry which is preliminary data.</text>
</comment>
<dbReference type="STRING" id="36849.OXPF_15340"/>
<dbReference type="EMBL" id="LKET01000028">
    <property type="protein sequence ID" value="KPU45056.1"/>
    <property type="molecule type" value="Genomic_DNA"/>
</dbReference>